<comment type="caution">
    <text evidence="8">The sequence shown here is derived from an EMBL/GenBank/DDBJ whole genome shotgun (WGS) entry which is preliminary data.</text>
</comment>
<dbReference type="GO" id="GO:0005886">
    <property type="term" value="C:plasma membrane"/>
    <property type="evidence" value="ECO:0007669"/>
    <property type="project" value="UniProtKB-SubCell"/>
</dbReference>
<evidence type="ECO:0000313" key="8">
    <source>
        <dbReference type="EMBL" id="KAB0676844.1"/>
    </source>
</evidence>
<evidence type="ECO:0000256" key="7">
    <source>
        <dbReference type="SAM" id="Phobius"/>
    </source>
</evidence>
<reference evidence="8 9" key="1">
    <citation type="submission" date="2019-09" db="EMBL/GenBank/DDBJ databases">
        <title>YIM 132180 draft genome.</title>
        <authorList>
            <person name="Zhang K."/>
        </authorList>
    </citation>
    <scope>NUCLEOTIDE SEQUENCE [LARGE SCALE GENOMIC DNA]</scope>
    <source>
        <strain evidence="8 9">YIM 132180</strain>
    </source>
</reference>
<evidence type="ECO:0000313" key="9">
    <source>
        <dbReference type="Proteomes" id="UP000432089"/>
    </source>
</evidence>
<evidence type="ECO:0000256" key="1">
    <source>
        <dbReference type="ARBA" id="ARBA00004651"/>
    </source>
</evidence>
<evidence type="ECO:0000256" key="6">
    <source>
        <dbReference type="ARBA" id="ARBA00023136"/>
    </source>
</evidence>
<dbReference type="PRINTS" id="PR00952">
    <property type="entry name" value="TYPE3IMQPROT"/>
</dbReference>
<dbReference type="InterPro" id="IPR006306">
    <property type="entry name" value="T3SS_HrpO"/>
</dbReference>
<dbReference type="EMBL" id="VZDO01000020">
    <property type="protein sequence ID" value="KAB0676844.1"/>
    <property type="molecule type" value="Genomic_DNA"/>
</dbReference>
<dbReference type="InterPro" id="IPR002191">
    <property type="entry name" value="Bac_export_3"/>
</dbReference>
<gene>
    <name evidence="8" type="ORF">F6X38_19935</name>
</gene>
<keyword evidence="4 7" id="KW-0812">Transmembrane</keyword>
<sequence>MSPSDALQQIQEAMLLVMVLSLPPIIVASVVGILVSLLQALTQVQEQTVSFAIKLIAVAITIAAMAGLLGSEMVNFTTKLFDTFPSMT</sequence>
<accession>A0A7V7PL12</accession>
<keyword evidence="5 7" id="KW-1133">Transmembrane helix</keyword>
<dbReference type="Proteomes" id="UP000432089">
    <property type="component" value="Unassembled WGS sequence"/>
</dbReference>
<protein>
    <submittedName>
        <fullName evidence="8">EscS/YscS/HrcS family type III secretion system export apparatus protein</fullName>
    </submittedName>
</protein>
<evidence type="ECO:0000256" key="2">
    <source>
        <dbReference type="ARBA" id="ARBA00006156"/>
    </source>
</evidence>
<dbReference type="PIRSF" id="PIRSF004669">
    <property type="entry name" value="FliQ"/>
    <property type="match status" value="1"/>
</dbReference>
<feature type="transmembrane region" description="Helical" evidence="7">
    <location>
        <begin position="12"/>
        <end position="37"/>
    </location>
</feature>
<keyword evidence="9" id="KW-1185">Reference proteome</keyword>
<proteinExistence type="inferred from homology"/>
<dbReference type="RefSeq" id="WP_150972848.1">
    <property type="nucleotide sequence ID" value="NZ_VZDO01000020.1"/>
</dbReference>
<dbReference type="AlphaFoldDB" id="A0A7V7PL12"/>
<dbReference type="Pfam" id="PF01313">
    <property type="entry name" value="Bac_export_3"/>
    <property type="match status" value="1"/>
</dbReference>
<comment type="similarity">
    <text evidence="2">Belongs to the FliQ/MopD/SpaQ family.</text>
</comment>
<name>A0A7V7PL12_9HYPH</name>
<comment type="subcellular location">
    <subcellularLocation>
        <location evidence="1">Cell membrane</location>
        <topology evidence="1">Multi-pass membrane protein</topology>
    </subcellularLocation>
</comment>
<evidence type="ECO:0000256" key="5">
    <source>
        <dbReference type="ARBA" id="ARBA00022989"/>
    </source>
</evidence>
<dbReference type="NCBIfam" id="TIGR01403">
    <property type="entry name" value="fliQ_rel_III"/>
    <property type="match status" value="1"/>
</dbReference>
<dbReference type="GO" id="GO:0009306">
    <property type="term" value="P:protein secretion"/>
    <property type="evidence" value="ECO:0007669"/>
    <property type="project" value="InterPro"/>
</dbReference>
<evidence type="ECO:0000256" key="4">
    <source>
        <dbReference type="ARBA" id="ARBA00022692"/>
    </source>
</evidence>
<organism evidence="8 9">
    <name type="scientific">Plantimonas leprariae</name>
    <dbReference type="NCBI Taxonomy" id="2615207"/>
    <lineage>
        <taxon>Bacteria</taxon>
        <taxon>Pseudomonadati</taxon>
        <taxon>Pseudomonadota</taxon>
        <taxon>Alphaproteobacteria</taxon>
        <taxon>Hyphomicrobiales</taxon>
        <taxon>Aurantimonadaceae</taxon>
        <taxon>Plantimonas</taxon>
    </lineage>
</organism>
<keyword evidence="6 7" id="KW-0472">Membrane</keyword>
<feature type="transmembrane region" description="Helical" evidence="7">
    <location>
        <begin position="49"/>
        <end position="69"/>
    </location>
</feature>
<dbReference type="PANTHER" id="PTHR34040">
    <property type="entry name" value="FLAGELLAR BIOSYNTHETIC PROTEIN FLIQ"/>
    <property type="match status" value="1"/>
</dbReference>
<keyword evidence="3" id="KW-1003">Cell membrane</keyword>
<evidence type="ECO:0000256" key="3">
    <source>
        <dbReference type="ARBA" id="ARBA00022475"/>
    </source>
</evidence>
<dbReference type="PANTHER" id="PTHR34040:SF2">
    <property type="entry name" value="FLAGELLAR BIOSYNTHETIC PROTEIN FLIQ"/>
    <property type="match status" value="1"/>
</dbReference>